<evidence type="ECO:0000313" key="2">
    <source>
        <dbReference type="Proteomes" id="UP001057402"/>
    </source>
</evidence>
<name>A0ACB9QEB2_9MYRT</name>
<sequence>MVAIGAAEKRTPSLLEEAPSLPLKRPLGYAGRLGSDVVWCESQLGVDRWLRKNSESGDSGEDVSLLPLLGRCCGCAAGSLMHLSRLLPLLRACTLVEDELKAPMKTFRNVNPKELSSPQGTQSSSGRRWNRFSAGDIRRHGQQAAVGMEQNKPGLSFNRAWALRRPAMCGNNWGSVADQEDVTEIALEATDEQTGHPVSLLIVLLQKTVSTEEVSVEPPQLQQTTAASEVMTAYEDVVAFTASTEAVAETGVAVAVKGAAAEMTEIMAIVCMLVIL</sequence>
<protein>
    <submittedName>
        <fullName evidence="1">Uncharacterized protein</fullName>
    </submittedName>
</protein>
<organism evidence="1 2">
    <name type="scientific">Melastoma candidum</name>
    <dbReference type="NCBI Taxonomy" id="119954"/>
    <lineage>
        <taxon>Eukaryota</taxon>
        <taxon>Viridiplantae</taxon>
        <taxon>Streptophyta</taxon>
        <taxon>Embryophyta</taxon>
        <taxon>Tracheophyta</taxon>
        <taxon>Spermatophyta</taxon>
        <taxon>Magnoliopsida</taxon>
        <taxon>eudicotyledons</taxon>
        <taxon>Gunneridae</taxon>
        <taxon>Pentapetalae</taxon>
        <taxon>rosids</taxon>
        <taxon>malvids</taxon>
        <taxon>Myrtales</taxon>
        <taxon>Melastomataceae</taxon>
        <taxon>Melastomatoideae</taxon>
        <taxon>Melastomateae</taxon>
        <taxon>Melastoma</taxon>
    </lineage>
</organism>
<accession>A0ACB9QEB2</accession>
<dbReference type="Proteomes" id="UP001057402">
    <property type="component" value="Chromosome 6"/>
</dbReference>
<comment type="caution">
    <text evidence="1">The sequence shown here is derived from an EMBL/GenBank/DDBJ whole genome shotgun (WGS) entry which is preliminary data.</text>
</comment>
<proteinExistence type="predicted"/>
<reference evidence="2" key="1">
    <citation type="journal article" date="2023" name="Front. Plant Sci.">
        <title>Chromosomal-level genome assembly of Melastoma candidum provides insights into trichome evolution.</title>
        <authorList>
            <person name="Zhong Y."/>
            <person name="Wu W."/>
            <person name="Sun C."/>
            <person name="Zou P."/>
            <person name="Liu Y."/>
            <person name="Dai S."/>
            <person name="Zhou R."/>
        </authorList>
    </citation>
    <scope>NUCLEOTIDE SEQUENCE [LARGE SCALE GENOMIC DNA]</scope>
</reference>
<keyword evidence="2" id="KW-1185">Reference proteome</keyword>
<gene>
    <name evidence="1" type="ORF">MLD38_021106</name>
</gene>
<dbReference type="EMBL" id="CM042885">
    <property type="protein sequence ID" value="KAI4365087.1"/>
    <property type="molecule type" value="Genomic_DNA"/>
</dbReference>
<evidence type="ECO:0000313" key="1">
    <source>
        <dbReference type="EMBL" id="KAI4365087.1"/>
    </source>
</evidence>